<dbReference type="GO" id="GO:0042597">
    <property type="term" value="C:periplasmic space"/>
    <property type="evidence" value="ECO:0007669"/>
    <property type="project" value="UniProtKB-ARBA"/>
</dbReference>
<dbReference type="GO" id="GO:0043190">
    <property type="term" value="C:ATP-binding cassette (ABC) transporter complex"/>
    <property type="evidence" value="ECO:0007669"/>
    <property type="project" value="InterPro"/>
</dbReference>
<dbReference type="InterPro" id="IPR039424">
    <property type="entry name" value="SBP_5"/>
</dbReference>
<dbReference type="SUPFAM" id="SSF53850">
    <property type="entry name" value="Periplasmic binding protein-like II"/>
    <property type="match status" value="1"/>
</dbReference>
<dbReference type="EMBL" id="CP100356">
    <property type="protein sequence ID" value="UTF55698.1"/>
    <property type="molecule type" value="Genomic_DNA"/>
</dbReference>
<dbReference type="GeneID" id="73292093"/>
<dbReference type="Gene3D" id="3.10.105.10">
    <property type="entry name" value="Dipeptide-binding Protein, Domain 3"/>
    <property type="match status" value="1"/>
</dbReference>
<dbReference type="PANTHER" id="PTHR30290:SF9">
    <property type="entry name" value="OLIGOPEPTIDE-BINDING PROTEIN APPA"/>
    <property type="match status" value="1"/>
</dbReference>
<dbReference type="Proteomes" id="UP001056855">
    <property type="component" value="Plasmid unnamed1"/>
</dbReference>
<dbReference type="GO" id="GO:0015833">
    <property type="term" value="P:peptide transport"/>
    <property type="evidence" value="ECO:0007669"/>
    <property type="project" value="TreeGrafter"/>
</dbReference>
<protein>
    <submittedName>
        <fullName evidence="5">ABC transporter substrate-binding protein</fullName>
    </submittedName>
</protein>
<feature type="domain" description="Solute-binding protein family 5" evidence="4">
    <location>
        <begin position="14"/>
        <end position="369"/>
    </location>
</feature>
<dbReference type="PANTHER" id="PTHR30290">
    <property type="entry name" value="PERIPLASMIC BINDING COMPONENT OF ABC TRANSPORTER"/>
    <property type="match status" value="1"/>
</dbReference>
<reference evidence="5" key="1">
    <citation type="submission" date="2022-06" db="EMBL/GenBank/DDBJ databases">
        <title>Diverse halophilic archaea isolated from saline environments.</title>
        <authorList>
            <person name="Cui H.-L."/>
        </authorList>
    </citation>
    <scope>NUCLEOTIDE SEQUENCE</scope>
    <source>
        <strain evidence="5">WLHS1</strain>
        <plasmid evidence="5">unnamed1</plasmid>
    </source>
</reference>
<evidence type="ECO:0000259" key="4">
    <source>
        <dbReference type="Pfam" id="PF00496"/>
    </source>
</evidence>
<dbReference type="RefSeq" id="WP_254160993.1">
    <property type="nucleotide sequence ID" value="NZ_CP100356.1"/>
</dbReference>
<comment type="similarity">
    <text evidence="1">Belongs to the bacterial solute-binding protein 5 family.</text>
</comment>
<keyword evidence="5" id="KW-0614">Plasmid</keyword>
<keyword evidence="2" id="KW-0813">Transport</keyword>
<evidence type="ECO:0000256" key="1">
    <source>
        <dbReference type="ARBA" id="ARBA00005695"/>
    </source>
</evidence>
<dbReference type="Pfam" id="PF00496">
    <property type="entry name" value="SBP_bac_5"/>
    <property type="match status" value="1"/>
</dbReference>
<evidence type="ECO:0000313" key="6">
    <source>
        <dbReference type="Proteomes" id="UP001056855"/>
    </source>
</evidence>
<dbReference type="InterPro" id="IPR030678">
    <property type="entry name" value="Peptide/Ni-bd"/>
</dbReference>
<dbReference type="InterPro" id="IPR000914">
    <property type="entry name" value="SBP_5_dom"/>
</dbReference>
<dbReference type="CDD" id="cd00995">
    <property type="entry name" value="PBP2_NikA_DppA_OppA_like"/>
    <property type="match status" value="1"/>
</dbReference>
<evidence type="ECO:0000256" key="2">
    <source>
        <dbReference type="ARBA" id="ARBA00022448"/>
    </source>
</evidence>
<keyword evidence="3" id="KW-0732">Signal</keyword>
<evidence type="ECO:0000313" key="5">
    <source>
        <dbReference type="EMBL" id="UTF55698.1"/>
    </source>
</evidence>
<dbReference type="KEGG" id="sawl:NGM29_18565"/>
<dbReference type="Gene3D" id="3.40.190.10">
    <property type="entry name" value="Periplasmic binding protein-like II"/>
    <property type="match status" value="1"/>
</dbReference>
<dbReference type="PIRSF" id="PIRSF002741">
    <property type="entry name" value="MppA"/>
    <property type="match status" value="1"/>
</dbReference>
<dbReference type="AlphaFoldDB" id="A0A9E7NF34"/>
<accession>A0A9E7NF34</accession>
<proteinExistence type="inferred from homology"/>
<evidence type="ECO:0000256" key="3">
    <source>
        <dbReference type="ARBA" id="ARBA00022729"/>
    </source>
</evidence>
<keyword evidence="6" id="KW-1185">Reference proteome</keyword>
<gene>
    <name evidence="5" type="ORF">NGM29_18565</name>
</gene>
<name>A0A9E7NF34_9EURY</name>
<dbReference type="GO" id="GO:1904680">
    <property type="term" value="F:peptide transmembrane transporter activity"/>
    <property type="evidence" value="ECO:0007669"/>
    <property type="project" value="TreeGrafter"/>
</dbReference>
<dbReference type="Gene3D" id="3.90.76.10">
    <property type="entry name" value="Dipeptide-binding Protein, Domain 1"/>
    <property type="match status" value="1"/>
</dbReference>
<geneLocation type="plasmid" evidence="5 6">
    <name>unnamed1</name>
</geneLocation>
<sequence length="460" mass="52238">MYSTLYRYDEALGYVPELAADDFEVVDDTTYIVEIRDDAEFHNGDPVTVDDVIYSMTAPVEEETPNAPYFNSIEEFEVDGNTLEIHLEEPDPVFPINALMTYIVPEGVREDDPDGFITNPVGSGPFQFEDWSEGDFVRIERWDDYWGDELPNLAEVEFEPIDESTTRVTSLETGSTDVIQGIPPDLFPQVEDMDDASVMSTEALGYYYIGFNCNEGPTADPLVREAVDYCFSMDQAVENFVKPAGQRAYAPLNRPIIEEWGFPEDEWADIQHQDPDLDMAQELLDEAGVTPDDWEPLVIVPPDEMREQIGVSVTNGLEELGFNTQVQRLEWGTYLDTFTTGDPDDYHMYALGTGGGPDPENILPWEFSQDTQGTNSGLFYFNDEMDERLTTAGEITDREERKEHYEFVIETILEDRVHLPAYTLDNSWGVHNVVQDFNIHASSHYNPRLHSPVSNTSVDR</sequence>
<organism evidence="5 6">
    <name type="scientific">Natronosalvus rutilus</name>
    <dbReference type="NCBI Taxonomy" id="2953753"/>
    <lineage>
        <taxon>Archaea</taxon>
        <taxon>Methanobacteriati</taxon>
        <taxon>Methanobacteriota</taxon>
        <taxon>Stenosarchaea group</taxon>
        <taxon>Halobacteria</taxon>
        <taxon>Halobacteriales</taxon>
        <taxon>Natrialbaceae</taxon>
        <taxon>Natronosalvus</taxon>
    </lineage>
</organism>